<keyword evidence="2" id="KW-1185">Reference proteome</keyword>
<organism evidence="1 2">
    <name type="scientific">Salipiger thiooxidans</name>
    <dbReference type="NCBI Taxonomy" id="282683"/>
    <lineage>
        <taxon>Bacteria</taxon>
        <taxon>Pseudomonadati</taxon>
        <taxon>Pseudomonadota</taxon>
        <taxon>Alphaproteobacteria</taxon>
        <taxon>Rhodobacterales</taxon>
        <taxon>Roseobacteraceae</taxon>
        <taxon>Salipiger</taxon>
    </lineage>
</organism>
<name>A0A1G7J2N1_9RHOB</name>
<dbReference type="Proteomes" id="UP000198994">
    <property type="component" value="Unassembled WGS sequence"/>
</dbReference>
<dbReference type="AlphaFoldDB" id="A0A1G7J2N1"/>
<reference evidence="2" key="1">
    <citation type="submission" date="2016-10" db="EMBL/GenBank/DDBJ databases">
        <authorList>
            <person name="Varghese N."/>
            <person name="Submissions S."/>
        </authorList>
    </citation>
    <scope>NUCLEOTIDE SEQUENCE [LARGE SCALE GENOMIC DNA]</scope>
    <source>
        <strain evidence="2">DSM 10146</strain>
    </source>
</reference>
<sequence>MLIERERLWVLFVHIGCQLRMGGDGSRYEGFADPLSMLIRVNKQCLEVPVMHEHEPLRRVVGTDRKLQAQLWEELHKLGLNGRAVDGRKEVMSGVDRPAPYLHDAR</sequence>
<evidence type="ECO:0000313" key="1">
    <source>
        <dbReference type="EMBL" id="SDF19151.1"/>
    </source>
</evidence>
<gene>
    <name evidence="1" type="ORF">SAMN04488105_11460</name>
</gene>
<evidence type="ECO:0000313" key="2">
    <source>
        <dbReference type="Proteomes" id="UP000198994"/>
    </source>
</evidence>
<protein>
    <submittedName>
        <fullName evidence="1">Uncharacterized protein</fullName>
    </submittedName>
</protein>
<accession>A0A1G7J2N1</accession>
<dbReference type="EMBL" id="FNAV01000014">
    <property type="protein sequence ID" value="SDF19151.1"/>
    <property type="molecule type" value="Genomic_DNA"/>
</dbReference>
<proteinExistence type="predicted"/>